<protein>
    <submittedName>
        <fullName evidence="2">Uncharacterized protein</fullName>
    </submittedName>
</protein>
<accession>I4DJZ2</accession>
<keyword evidence="1" id="KW-0472">Membrane</keyword>
<organism evidence="2">
    <name type="scientific">Papilio xuthus</name>
    <name type="common">Asian swallowtail butterfly</name>
    <dbReference type="NCBI Taxonomy" id="66420"/>
    <lineage>
        <taxon>Eukaryota</taxon>
        <taxon>Metazoa</taxon>
        <taxon>Ecdysozoa</taxon>
        <taxon>Arthropoda</taxon>
        <taxon>Hexapoda</taxon>
        <taxon>Insecta</taxon>
        <taxon>Pterygota</taxon>
        <taxon>Neoptera</taxon>
        <taxon>Endopterygota</taxon>
        <taxon>Lepidoptera</taxon>
        <taxon>Glossata</taxon>
        <taxon>Ditrysia</taxon>
        <taxon>Papilionoidea</taxon>
        <taxon>Papilionidae</taxon>
        <taxon>Papilioninae</taxon>
        <taxon>Papilio</taxon>
    </lineage>
</organism>
<proteinExistence type="evidence at transcript level"/>
<evidence type="ECO:0000256" key="1">
    <source>
        <dbReference type="SAM" id="Phobius"/>
    </source>
</evidence>
<dbReference type="AlphaFoldDB" id="I4DJZ2"/>
<dbReference type="EMBL" id="AK401610">
    <property type="protein sequence ID" value="BAM18232.1"/>
    <property type="molecule type" value="mRNA"/>
</dbReference>
<sequence>MSLSTFYRILYRFYFNTDRWSLLVWNGEASQNSRLIRFTVTFLIIIIKAKKIGILCVIFDVVFA</sequence>
<evidence type="ECO:0000313" key="2">
    <source>
        <dbReference type="EMBL" id="BAM18232.1"/>
    </source>
</evidence>
<keyword evidence="1" id="KW-1133">Transmembrane helix</keyword>
<name>I4DJZ2_PAPXU</name>
<keyword evidence="1" id="KW-0812">Transmembrane</keyword>
<feature type="transmembrane region" description="Helical" evidence="1">
    <location>
        <begin position="40"/>
        <end position="63"/>
    </location>
</feature>
<reference evidence="2" key="1">
    <citation type="journal article" date="2012" name="BMC Biol.">
        <title>Comprehensive microarray-based analysis for stage-specific larval camouflage pattern-associated genes in the swallowtail butterfly, Papilio xuthus.</title>
        <authorList>
            <person name="Futahashi R."/>
            <person name="Shirataki H."/>
            <person name="Narita T."/>
            <person name="Mita K."/>
            <person name="Fujiwara H."/>
        </authorList>
    </citation>
    <scope>NUCLEOTIDE SEQUENCE</scope>
    <source>
        <tissue evidence="2">Epidermis</tissue>
    </source>
</reference>